<keyword evidence="2" id="KW-1185">Reference proteome</keyword>
<sequence>MGYLLRALQCLSQCFPRVTLVSRIPSDSGGLTCSGCMDIGPPLDECHVPFQSGDEGTRVPGIRCQVMHGVACHVHVAVILQLGGGASEAAAVAVTGVGDRHWMKRLGPQRSLDLQAAEEIGVASN</sequence>
<evidence type="ECO:0000313" key="2">
    <source>
        <dbReference type="Proteomes" id="UP001187192"/>
    </source>
</evidence>
<name>A0AA88IZA5_FICCA</name>
<accession>A0AA88IZA5</accession>
<reference evidence="1" key="1">
    <citation type="submission" date="2023-07" db="EMBL/GenBank/DDBJ databases">
        <title>draft genome sequence of fig (Ficus carica).</title>
        <authorList>
            <person name="Takahashi T."/>
            <person name="Nishimura K."/>
        </authorList>
    </citation>
    <scope>NUCLEOTIDE SEQUENCE</scope>
</reference>
<proteinExistence type="predicted"/>
<organism evidence="1 2">
    <name type="scientific">Ficus carica</name>
    <name type="common">Common fig</name>
    <dbReference type="NCBI Taxonomy" id="3494"/>
    <lineage>
        <taxon>Eukaryota</taxon>
        <taxon>Viridiplantae</taxon>
        <taxon>Streptophyta</taxon>
        <taxon>Embryophyta</taxon>
        <taxon>Tracheophyta</taxon>
        <taxon>Spermatophyta</taxon>
        <taxon>Magnoliopsida</taxon>
        <taxon>eudicotyledons</taxon>
        <taxon>Gunneridae</taxon>
        <taxon>Pentapetalae</taxon>
        <taxon>rosids</taxon>
        <taxon>fabids</taxon>
        <taxon>Rosales</taxon>
        <taxon>Moraceae</taxon>
        <taxon>Ficeae</taxon>
        <taxon>Ficus</taxon>
    </lineage>
</organism>
<dbReference type="Proteomes" id="UP001187192">
    <property type="component" value="Unassembled WGS sequence"/>
</dbReference>
<comment type="caution">
    <text evidence="1">The sequence shown here is derived from an EMBL/GenBank/DDBJ whole genome shotgun (WGS) entry which is preliminary data.</text>
</comment>
<evidence type="ECO:0000313" key="1">
    <source>
        <dbReference type="EMBL" id="GMN57742.1"/>
    </source>
</evidence>
<dbReference type="AlphaFoldDB" id="A0AA88IZA5"/>
<protein>
    <submittedName>
        <fullName evidence="1">Uncharacterized protein</fullName>
    </submittedName>
</protein>
<gene>
    <name evidence="1" type="ORF">TIFTF001_026846</name>
</gene>
<dbReference type="EMBL" id="BTGU01000072">
    <property type="protein sequence ID" value="GMN57742.1"/>
    <property type="molecule type" value="Genomic_DNA"/>
</dbReference>